<sequence>MVVHDESEWLAVLRALDEPGALGQAVGLEFPRDFDHAATQLRFEQLTRRLSDIFGCPLIPAKGPHQDSSRFGEIRIPPECTTTRAKRTRIRFPVIVGVSNFGNLATCWAGQDSLSPDTLTVPSPPLHLDDRARVEEALTDLGYRSVPHGILQTGYDGPNQWVFGDQKETWFARYFAEL</sequence>
<organism evidence="1 2">
    <name type="scientific">Paractinoplanes hotanensis</name>
    <dbReference type="NCBI Taxonomy" id="2906497"/>
    <lineage>
        <taxon>Bacteria</taxon>
        <taxon>Bacillati</taxon>
        <taxon>Actinomycetota</taxon>
        <taxon>Actinomycetes</taxon>
        <taxon>Micromonosporales</taxon>
        <taxon>Micromonosporaceae</taxon>
        <taxon>Paractinoplanes</taxon>
    </lineage>
</organism>
<gene>
    <name evidence="1" type="ORF">LXN57_47170</name>
</gene>
<name>A0ABT0YGE2_9ACTN</name>
<dbReference type="Proteomes" id="UP001523216">
    <property type="component" value="Unassembled WGS sequence"/>
</dbReference>
<comment type="caution">
    <text evidence="1">The sequence shown here is derived from an EMBL/GenBank/DDBJ whole genome shotgun (WGS) entry which is preliminary data.</text>
</comment>
<protein>
    <submittedName>
        <fullName evidence="1">Uncharacterized protein</fullName>
    </submittedName>
</protein>
<evidence type="ECO:0000313" key="2">
    <source>
        <dbReference type="Proteomes" id="UP001523216"/>
    </source>
</evidence>
<keyword evidence="2" id="KW-1185">Reference proteome</keyword>
<evidence type="ECO:0000313" key="1">
    <source>
        <dbReference type="EMBL" id="MCM4085133.1"/>
    </source>
</evidence>
<dbReference type="EMBL" id="JAMQOL010000098">
    <property type="protein sequence ID" value="MCM4085133.1"/>
    <property type="molecule type" value="Genomic_DNA"/>
</dbReference>
<reference evidence="1 2" key="1">
    <citation type="submission" date="2022-06" db="EMBL/GenBank/DDBJ databases">
        <title>Actinoplanes abujensis sp. nov., isolated from Nigerian arid soil.</title>
        <authorList>
            <person name="Ding P."/>
        </authorList>
    </citation>
    <scope>NUCLEOTIDE SEQUENCE [LARGE SCALE GENOMIC DNA]</scope>
    <source>
        <strain evidence="2">TRM88002</strain>
    </source>
</reference>
<accession>A0ABT0YGE2</accession>
<proteinExistence type="predicted"/>
<dbReference type="RefSeq" id="WP_251804866.1">
    <property type="nucleotide sequence ID" value="NZ_JAMQOL010000098.1"/>
</dbReference>